<gene>
    <name evidence="1" type="ORF">ANDA3_1227</name>
    <name evidence="2" type="ORF">DAR2_1097</name>
    <name evidence="3" type="ORF">DAR3_1094</name>
</gene>
<dbReference type="PIRSF" id="PIRSF001365">
    <property type="entry name" value="DHDPS"/>
    <property type="match status" value="1"/>
</dbReference>
<dbReference type="EMBL" id="CAADIJ010000028">
    <property type="protein sequence ID" value="VFR88082.1"/>
    <property type="molecule type" value="Genomic_DNA"/>
</dbReference>
<reference evidence="2" key="1">
    <citation type="submission" date="2019-03" db="EMBL/GenBank/DDBJ databases">
        <authorList>
            <person name="Danneels B."/>
        </authorList>
    </citation>
    <scope>NUCLEOTIDE SEQUENCE</scope>
</reference>
<dbReference type="SUPFAM" id="SSF51569">
    <property type="entry name" value="Aldolase"/>
    <property type="match status" value="1"/>
</dbReference>
<dbReference type="CDD" id="cd00408">
    <property type="entry name" value="DHDPS-like"/>
    <property type="match status" value="1"/>
</dbReference>
<dbReference type="Pfam" id="PF00701">
    <property type="entry name" value="DHDPS"/>
    <property type="match status" value="1"/>
</dbReference>
<dbReference type="GO" id="GO:0005829">
    <property type="term" value="C:cytosol"/>
    <property type="evidence" value="ECO:0007669"/>
    <property type="project" value="TreeGrafter"/>
</dbReference>
<accession>A0A484SG46</accession>
<dbReference type="PANTHER" id="PTHR42849">
    <property type="entry name" value="N-ACETYLNEURAMINATE LYASE"/>
    <property type="match status" value="1"/>
</dbReference>
<organism evidence="2">
    <name type="scientific">plant metagenome</name>
    <dbReference type="NCBI Taxonomy" id="1297885"/>
    <lineage>
        <taxon>unclassified sequences</taxon>
        <taxon>metagenomes</taxon>
        <taxon>organismal metagenomes</taxon>
    </lineage>
</organism>
<dbReference type="EMBL" id="CAADIC010000003">
    <property type="protein sequence ID" value="VFR23829.1"/>
    <property type="molecule type" value="Genomic_DNA"/>
</dbReference>
<dbReference type="SMART" id="SM01130">
    <property type="entry name" value="DHDPS"/>
    <property type="match status" value="1"/>
</dbReference>
<sequence length="261" mass="28423">MTQQIMVPLITPINDNGKVCPTSVRQLVRSLRHSVDGFIVCLTSGEGWLLEERQWRAMLKATLDQAGSLPVIAGIERATTDAVLTYAEQARQLGAAGIMLTSPFGSVIDQSAILEHYRKVHDAVELDLYIYNETSLSGNETTFDTLLAIASLPRVVGIKDSAETPRSPQQISALQACGLKYYLGWEQHLGNGLPADGCVVSLANLEPALCRIAVASEGDVLRAEVNRLTNTYALLAEDWYAHIKQELFSRGVIASPYIVAP</sequence>
<dbReference type="GO" id="GO:0008747">
    <property type="term" value="F:N-acetylneuraminate lyase activity"/>
    <property type="evidence" value="ECO:0007669"/>
    <property type="project" value="TreeGrafter"/>
</dbReference>
<dbReference type="AlphaFoldDB" id="A0A484SG46"/>
<dbReference type="Gene3D" id="3.20.20.70">
    <property type="entry name" value="Aldolase class I"/>
    <property type="match status" value="1"/>
</dbReference>
<evidence type="ECO:0000313" key="3">
    <source>
        <dbReference type="EMBL" id="VFR88082.1"/>
    </source>
</evidence>
<evidence type="ECO:0000313" key="1">
    <source>
        <dbReference type="EMBL" id="VFR23829.1"/>
    </source>
</evidence>
<evidence type="ECO:0000313" key="2">
    <source>
        <dbReference type="EMBL" id="VFR61662.1"/>
    </source>
</evidence>
<keyword evidence="2" id="KW-0456">Lyase</keyword>
<dbReference type="EC" id="4.3.3.7" evidence="2"/>
<dbReference type="EMBL" id="CAADIL010000003">
    <property type="protein sequence ID" value="VFR61662.1"/>
    <property type="molecule type" value="Genomic_DNA"/>
</dbReference>
<dbReference type="InterPro" id="IPR013785">
    <property type="entry name" value="Aldolase_TIM"/>
</dbReference>
<dbReference type="GO" id="GO:0019262">
    <property type="term" value="P:N-acetylneuraminate catabolic process"/>
    <property type="evidence" value="ECO:0007669"/>
    <property type="project" value="TreeGrafter"/>
</dbReference>
<protein>
    <submittedName>
        <fullName evidence="2">4-hydroxy-tetrahydrodipicolinate synthase</fullName>
        <ecNumber evidence="2">4.3.3.7</ecNumber>
    </submittedName>
</protein>
<name>A0A484SG46_9ZZZZ</name>
<proteinExistence type="predicted"/>
<dbReference type="InterPro" id="IPR002220">
    <property type="entry name" value="DapA-like"/>
</dbReference>
<dbReference type="GO" id="GO:0008840">
    <property type="term" value="F:4-hydroxy-tetrahydrodipicolinate synthase activity"/>
    <property type="evidence" value="ECO:0007669"/>
    <property type="project" value="UniProtKB-EC"/>
</dbReference>
<dbReference type="PANTHER" id="PTHR42849:SF1">
    <property type="entry name" value="N-ACETYLNEURAMINATE LYASE"/>
    <property type="match status" value="1"/>
</dbReference>